<protein>
    <recommendedName>
        <fullName evidence="3">Ner winged helix-turn-helix DNA-binding domain-containing protein</fullName>
    </recommendedName>
</protein>
<dbReference type="EMBL" id="CP117411">
    <property type="protein sequence ID" value="WCT75443.1"/>
    <property type="molecule type" value="Genomic_DNA"/>
</dbReference>
<evidence type="ECO:0008006" key="3">
    <source>
        <dbReference type="Google" id="ProtNLM"/>
    </source>
</evidence>
<dbReference type="Gene3D" id="1.10.260.40">
    <property type="entry name" value="lambda repressor-like DNA-binding domains"/>
    <property type="match status" value="1"/>
</dbReference>
<proteinExistence type="predicted"/>
<dbReference type="Proteomes" id="UP001220395">
    <property type="component" value="Chromosome"/>
</dbReference>
<sequence>MHREDVKAGLRKRFGTIAAFERARSLPPKSVNDVLRGSTNARVTEAIEKALTEPLAPTNRPDFSGCSADAELSHRIIVGGR</sequence>
<reference evidence="1 2" key="1">
    <citation type="submission" date="2023-02" db="EMBL/GenBank/DDBJ databases">
        <title>Genome sequence of Sphingomonas naphthae.</title>
        <authorList>
            <person name="Kim S."/>
            <person name="Heo J."/>
            <person name="Kwon S.-W."/>
        </authorList>
    </citation>
    <scope>NUCLEOTIDE SEQUENCE [LARGE SCALE GENOMIC DNA]</scope>
    <source>
        <strain evidence="1 2">KACC 18716</strain>
    </source>
</reference>
<evidence type="ECO:0000313" key="2">
    <source>
        <dbReference type="Proteomes" id="UP001220395"/>
    </source>
</evidence>
<accession>A0ABY7TQY9</accession>
<name>A0ABY7TQY9_9SPHN</name>
<evidence type="ECO:0000313" key="1">
    <source>
        <dbReference type="EMBL" id="WCT75443.1"/>
    </source>
</evidence>
<dbReference type="InterPro" id="IPR010982">
    <property type="entry name" value="Lambda_DNA-bd_dom_sf"/>
</dbReference>
<keyword evidence="2" id="KW-1185">Reference proteome</keyword>
<gene>
    <name evidence="1" type="ORF">PQ455_10545</name>
</gene>
<organism evidence="1 2">
    <name type="scientific">Sphingomonas naphthae</name>
    <dbReference type="NCBI Taxonomy" id="1813468"/>
    <lineage>
        <taxon>Bacteria</taxon>
        <taxon>Pseudomonadati</taxon>
        <taxon>Pseudomonadota</taxon>
        <taxon>Alphaproteobacteria</taxon>
        <taxon>Sphingomonadales</taxon>
        <taxon>Sphingomonadaceae</taxon>
        <taxon>Sphingomonas</taxon>
    </lineage>
</organism>